<dbReference type="PROSITE" id="PS51832">
    <property type="entry name" value="HD_GYP"/>
    <property type="match status" value="1"/>
</dbReference>
<dbReference type="RefSeq" id="WP_102373344.1">
    <property type="nucleotide sequence ID" value="NZ_JBBNOP010000009.1"/>
</dbReference>
<evidence type="ECO:0000313" key="4">
    <source>
        <dbReference type="EMBL" id="MEQ3363515.1"/>
    </source>
</evidence>
<dbReference type="EMBL" id="JBBNOP010000009">
    <property type="protein sequence ID" value="MEQ3363515.1"/>
    <property type="molecule type" value="Genomic_DNA"/>
</dbReference>
<dbReference type="InterPro" id="IPR011006">
    <property type="entry name" value="CheY-like_superfamily"/>
</dbReference>
<proteinExistence type="predicted"/>
<dbReference type="PROSITE" id="PS50110">
    <property type="entry name" value="RESPONSE_REGULATORY"/>
    <property type="match status" value="1"/>
</dbReference>
<keyword evidence="1" id="KW-0597">Phosphoprotein</keyword>
<dbReference type="Proteomes" id="UP001487305">
    <property type="component" value="Unassembled WGS sequence"/>
</dbReference>
<dbReference type="InterPro" id="IPR037522">
    <property type="entry name" value="HD_GYP_dom"/>
</dbReference>
<reference evidence="4 5" key="1">
    <citation type="submission" date="2024-04" db="EMBL/GenBank/DDBJ databases">
        <title>Human intestinal bacterial collection.</title>
        <authorList>
            <person name="Pauvert C."/>
            <person name="Hitch T.C.A."/>
            <person name="Clavel T."/>
        </authorList>
    </citation>
    <scope>NUCLEOTIDE SEQUENCE [LARGE SCALE GENOMIC DNA]</scope>
    <source>
        <strain evidence="4 5">CLA-KB-H42</strain>
    </source>
</reference>
<feature type="domain" description="HD-GYP" evidence="3">
    <location>
        <begin position="145"/>
        <end position="353"/>
    </location>
</feature>
<dbReference type="Gene3D" id="3.40.50.2300">
    <property type="match status" value="1"/>
</dbReference>
<keyword evidence="5" id="KW-1185">Reference proteome</keyword>
<dbReference type="InterPro" id="IPR001789">
    <property type="entry name" value="Sig_transdc_resp-reg_receiver"/>
</dbReference>
<dbReference type="PANTHER" id="PTHR45228">
    <property type="entry name" value="CYCLIC DI-GMP PHOSPHODIESTERASE TM_0186-RELATED"/>
    <property type="match status" value="1"/>
</dbReference>
<dbReference type="SMART" id="SM00471">
    <property type="entry name" value="HDc"/>
    <property type="match status" value="1"/>
</dbReference>
<evidence type="ECO:0000259" key="2">
    <source>
        <dbReference type="PROSITE" id="PS50110"/>
    </source>
</evidence>
<dbReference type="SUPFAM" id="SSF109604">
    <property type="entry name" value="HD-domain/PDEase-like"/>
    <property type="match status" value="1"/>
</dbReference>
<dbReference type="Pfam" id="PF13487">
    <property type="entry name" value="HD_5"/>
    <property type="match status" value="1"/>
</dbReference>
<gene>
    <name evidence="4" type="ORF">AAA083_11085</name>
</gene>
<protein>
    <submittedName>
        <fullName evidence="4">HD domain-containing phosphohydrolase</fullName>
    </submittedName>
</protein>
<evidence type="ECO:0000256" key="1">
    <source>
        <dbReference type="PROSITE-ProRule" id="PRU00169"/>
    </source>
</evidence>
<dbReference type="Pfam" id="PF00072">
    <property type="entry name" value="Response_reg"/>
    <property type="match status" value="1"/>
</dbReference>
<feature type="domain" description="Response regulatory" evidence="2">
    <location>
        <begin position="8"/>
        <end position="125"/>
    </location>
</feature>
<dbReference type="InterPro" id="IPR052020">
    <property type="entry name" value="Cyclic_di-GMP/3'3'-cGAMP_PDE"/>
</dbReference>
<comment type="caution">
    <text evidence="4">The sequence shown here is derived from an EMBL/GenBank/DDBJ whole genome shotgun (WGS) entry which is preliminary data.</text>
</comment>
<organism evidence="4 5">
    <name type="scientific">Raoultibacter massiliensis</name>
    <dbReference type="NCBI Taxonomy" id="1852371"/>
    <lineage>
        <taxon>Bacteria</taxon>
        <taxon>Bacillati</taxon>
        <taxon>Actinomycetota</taxon>
        <taxon>Coriobacteriia</taxon>
        <taxon>Eggerthellales</taxon>
        <taxon>Eggerthellaceae</taxon>
        <taxon>Raoultibacter</taxon>
    </lineage>
</organism>
<dbReference type="Gene3D" id="1.10.3210.10">
    <property type="entry name" value="Hypothetical protein af1432"/>
    <property type="match status" value="1"/>
</dbReference>
<dbReference type="SMART" id="SM00448">
    <property type="entry name" value="REC"/>
    <property type="match status" value="1"/>
</dbReference>
<dbReference type="InterPro" id="IPR003607">
    <property type="entry name" value="HD/PDEase_dom"/>
</dbReference>
<feature type="modified residue" description="4-aspartylphosphate" evidence="1">
    <location>
        <position position="58"/>
    </location>
</feature>
<sequence>MSASKKQTILVVDDTAVNRMVLSDILSDEYEVIEARDGLEALNILHRKEGQIALMLLDVVMPNMDGFEVLALLHRNQWSANVPVIIISAETSSTYIRKGFELGAVDYVNRPFDPEVVLQRVRNTITLFAKQGILRDLVADQVAEREKTNTLMVDILSTIVEFRNGESGLHVTRIRIITELLLEAMQRRFPEYDLTPSKIANISNAAALHDIGKIIIPEEILNKPGRLTPEEFEVIKTHSAVGDAMLKGLHFGKEEELVEYAREICRWHHERWDGEGYPDGLVGDQIPVAAQAVALADVYDALVSERVYKAAYSHEKAISMIKGGECGAFNPDLMQCFVDEADNLNEMIEIRSDSAAKLFDVDQLSSELIERKSPGLSDKTVSLLKRERTKLVLFSEMTEGVLFDYDYESDTVLLSGRDASRYGYPQIMAGGEQKSLAEMSEDPCVMLIREYLEAMKPCDSVLSMNVDYVFPDGVRRSCEIRSTVMWSEDEEECRKLGVLGRILPAGDLQ</sequence>
<accession>A0ABV1JFB1</accession>
<name>A0ABV1JFB1_9ACTN</name>
<dbReference type="SUPFAM" id="SSF52172">
    <property type="entry name" value="CheY-like"/>
    <property type="match status" value="1"/>
</dbReference>
<dbReference type="PANTHER" id="PTHR45228:SF5">
    <property type="entry name" value="CYCLIC DI-GMP PHOSPHODIESTERASE VC_1348-RELATED"/>
    <property type="match status" value="1"/>
</dbReference>
<dbReference type="CDD" id="cd00077">
    <property type="entry name" value="HDc"/>
    <property type="match status" value="1"/>
</dbReference>
<evidence type="ECO:0000313" key="5">
    <source>
        <dbReference type="Proteomes" id="UP001487305"/>
    </source>
</evidence>
<evidence type="ECO:0000259" key="3">
    <source>
        <dbReference type="PROSITE" id="PS51832"/>
    </source>
</evidence>